<dbReference type="GO" id="GO:0004185">
    <property type="term" value="F:serine-type carboxypeptidase activity"/>
    <property type="evidence" value="ECO:0007669"/>
    <property type="project" value="InterPro"/>
</dbReference>
<evidence type="ECO:0000256" key="6">
    <source>
        <dbReference type="SAM" id="SignalP"/>
    </source>
</evidence>
<accession>A0A8T9BLE9</accession>
<keyword evidence="5" id="KW-0325">Glycoprotein</keyword>
<dbReference type="PRINTS" id="PR00724">
    <property type="entry name" value="CRBOXYPTASEC"/>
</dbReference>
<dbReference type="InterPro" id="IPR029058">
    <property type="entry name" value="AB_hydrolase_fold"/>
</dbReference>
<keyword evidence="4" id="KW-0378">Hydrolase</keyword>
<dbReference type="EMBL" id="QGMF01000067">
    <property type="protein sequence ID" value="TVY20181.1"/>
    <property type="molecule type" value="Genomic_DNA"/>
</dbReference>
<dbReference type="Pfam" id="PF00450">
    <property type="entry name" value="Peptidase_S10"/>
    <property type="match status" value="1"/>
</dbReference>
<keyword evidence="2 7" id="KW-0121">Carboxypeptidase</keyword>
<dbReference type="SUPFAM" id="SSF53474">
    <property type="entry name" value="alpha/beta-Hydrolases"/>
    <property type="match status" value="1"/>
</dbReference>
<dbReference type="InterPro" id="IPR033124">
    <property type="entry name" value="Ser_caboxypep_his_AS"/>
</dbReference>
<evidence type="ECO:0000256" key="3">
    <source>
        <dbReference type="ARBA" id="ARBA00022670"/>
    </source>
</evidence>
<comment type="caution">
    <text evidence="7">The sequence shown here is derived from an EMBL/GenBank/DDBJ whole genome shotgun (WGS) entry which is preliminary data.</text>
</comment>
<sequence length="487" mass="53225">MKSLLWLQALLVPTFAITSQIPLVQDEPPHSDFTVHQSSVSPDHSIRIKRQNATLCNTPVDQYTGWLDVGAKHLFFWYFKAENYPASGTASEPLALWLTGGPGGSSMLGLLQELGPCLINEHGNGTVYNEYGWNKETALLFVDQPAGVGFSYLDEGEPLPGDSFTTAADVHLFLQMFVSQVFPEHGDGPLVITGESYAVFVPIVSQNALHPKQPQVPLKSLAIGNGYVSPLDTAYGYWETLCTTNPGVKEPVFNSTRCDIMAANLPRCMDVSRTCYEHPDPAICQAASTVCWFGVIEFYDGESYAGGRNRFDITAPCDIDSFCYANTALIQDYLNLDSTFRALNVPKAIKNFTVSSDAVANAFQATNDLEISLMPELTYLLANQIDVLIYQGNLDLACNTAGAKRWTGNMAWKGQAEFTSKELKPWKSGGAVAGTTKEVNVQMVEGDEKKARFALVTVDGSGHMVPQDQPAVALDMLNRWLAGKAFD</sequence>
<keyword evidence="3" id="KW-0645">Protease</keyword>
<dbReference type="InterPro" id="IPR001563">
    <property type="entry name" value="Peptidase_S10"/>
</dbReference>
<dbReference type="Gene3D" id="1.10.287.410">
    <property type="match status" value="1"/>
</dbReference>
<organism evidence="7 8">
    <name type="scientific">Lachnellula arida</name>
    <dbReference type="NCBI Taxonomy" id="1316785"/>
    <lineage>
        <taxon>Eukaryota</taxon>
        <taxon>Fungi</taxon>
        <taxon>Dikarya</taxon>
        <taxon>Ascomycota</taxon>
        <taxon>Pezizomycotina</taxon>
        <taxon>Leotiomycetes</taxon>
        <taxon>Helotiales</taxon>
        <taxon>Lachnaceae</taxon>
        <taxon>Lachnellula</taxon>
    </lineage>
</organism>
<evidence type="ECO:0000256" key="5">
    <source>
        <dbReference type="ARBA" id="ARBA00023180"/>
    </source>
</evidence>
<dbReference type="GO" id="GO:0006508">
    <property type="term" value="P:proteolysis"/>
    <property type="evidence" value="ECO:0007669"/>
    <property type="project" value="UniProtKB-KW"/>
</dbReference>
<dbReference type="PROSITE" id="PS00560">
    <property type="entry name" value="CARBOXYPEPT_SER_HIS"/>
    <property type="match status" value="1"/>
</dbReference>
<keyword evidence="8" id="KW-1185">Reference proteome</keyword>
<keyword evidence="6" id="KW-0732">Signal</keyword>
<feature type="signal peptide" evidence="6">
    <location>
        <begin position="1"/>
        <end position="16"/>
    </location>
</feature>
<protein>
    <submittedName>
        <fullName evidence="7">Carboxypeptidase Y-like protein</fullName>
    </submittedName>
</protein>
<dbReference type="GO" id="GO:0000324">
    <property type="term" value="C:fungal-type vacuole"/>
    <property type="evidence" value="ECO:0007669"/>
    <property type="project" value="TreeGrafter"/>
</dbReference>
<gene>
    <name evidence="7" type="ORF">LARI1_G002998</name>
</gene>
<evidence type="ECO:0000313" key="7">
    <source>
        <dbReference type="EMBL" id="TVY20181.1"/>
    </source>
</evidence>
<dbReference type="Proteomes" id="UP000469559">
    <property type="component" value="Unassembled WGS sequence"/>
</dbReference>
<reference evidence="7 8" key="1">
    <citation type="submission" date="2018-05" db="EMBL/GenBank/DDBJ databases">
        <title>Whole genome sequencing for identification of molecular markers to develop diagnostic detection tools for the regulated plant pathogen Lachnellula willkommii.</title>
        <authorList>
            <person name="Giroux E."/>
            <person name="Bilodeau G."/>
        </authorList>
    </citation>
    <scope>NUCLEOTIDE SEQUENCE [LARGE SCALE GENOMIC DNA]</scope>
    <source>
        <strain evidence="7 8">CBS 203.66</strain>
    </source>
</reference>
<dbReference type="PANTHER" id="PTHR11802">
    <property type="entry name" value="SERINE PROTEASE FAMILY S10 SERINE CARBOXYPEPTIDASE"/>
    <property type="match status" value="1"/>
</dbReference>
<feature type="chain" id="PRO_5035903821" evidence="6">
    <location>
        <begin position="17"/>
        <end position="487"/>
    </location>
</feature>
<evidence type="ECO:0000256" key="2">
    <source>
        <dbReference type="ARBA" id="ARBA00022645"/>
    </source>
</evidence>
<dbReference type="AlphaFoldDB" id="A0A8T9BLE9"/>
<evidence type="ECO:0000256" key="1">
    <source>
        <dbReference type="ARBA" id="ARBA00009431"/>
    </source>
</evidence>
<dbReference type="Gene3D" id="3.40.50.1820">
    <property type="entry name" value="alpha/beta hydrolase"/>
    <property type="match status" value="1"/>
</dbReference>
<dbReference type="OrthoDB" id="443318at2759"/>
<name>A0A8T9BLE9_9HELO</name>
<evidence type="ECO:0000256" key="4">
    <source>
        <dbReference type="ARBA" id="ARBA00022801"/>
    </source>
</evidence>
<comment type="similarity">
    <text evidence="1">Belongs to the peptidase S10 family.</text>
</comment>
<dbReference type="PANTHER" id="PTHR11802:SF432">
    <property type="entry name" value="Y, PUTATIVE-RELATED"/>
    <property type="match status" value="1"/>
</dbReference>
<evidence type="ECO:0000313" key="8">
    <source>
        <dbReference type="Proteomes" id="UP000469559"/>
    </source>
</evidence>
<proteinExistence type="inferred from homology"/>